<keyword evidence="3" id="KW-0408">Iron</keyword>
<dbReference type="PANTHER" id="PTHR21496">
    <property type="entry name" value="FERREDOXIN-RELATED"/>
    <property type="match status" value="1"/>
</dbReference>
<evidence type="ECO:0000259" key="5">
    <source>
        <dbReference type="PROSITE" id="PS51296"/>
    </source>
</evidence>
<accession>A0A4R5VLL9</accession>
<name>A0A4R5VLL9_9BACI</name>
<evidence type="ECO:0000256" key="3">
    <source>
        <dbReference type="ARBA" id="ARBA00023004"/>
    </source>
</evidence>
<reference evidence="6 7" key="1">
    <citation type="submission" date="2019-03" db="EMBL/GenBank/DDBJ databases">
        <title>Bacillus niacini sp. nov. a Nicotinate-Metabolizing Mesophile Isolated from Soil.</title>
        <authorList>
            <person name="Zhang G."/>
        </authorList>
    </citation>
    <scope>NUCLEOTIDE SEQUENCE [LARGE SCALE GENOMIC DNA]</scope>
    <source>
        <strain evidence="6 7">WN066</strain>
    </source>
</reference>
<gene>
    <name evidence="6" type="ORF">E2K98_21260</name>
</gene>
<dbReference type="Pfam" id="PF00355">
    <property type="entry name" value="Rieske"/>
    <property type="match status" value="1"/>
</dbReference>
<dbReference type="GO" id="GO:0004497">
    <property type="term" value="F:monooxygenase activity"/>
    <property type="evidence" value="ECO:0007669"/>
    <property type="project" value="UniProtKB-ARBA"/>
</dbReference>
<dbReference type="AlphaFoldDB" id="A0A4R5VLL9"/>
<sequence>MRGDSYLETNEKTQSRNRVVLFPAEQLKPGDRKLVKIDKLEIAIINVDNNLYAFRNECPHQGISMIYGPVTGTMIPSNPKEYKYGLDDQLIKCPLHGWEFDLKTGKSLFSPNKVSLITYDVRNEDNQIVLYLKRESKSISITDFHCSLICN</sequence>
<dbReference type="GO" id="GO:0016705">
    <property type="term" value="F:oxidoreductase activity, acting on paired donors, with incorporation or reduction of molecular oxygen"/>
    <property type="evidence" value="ECO:0007669"/>
    <property type="project" value="UniProtKB-ARBA"/>
</dbReference>
<protein>
    <submittedName>
        <fullName evidence="6">Rieske (2Fe-2S) protein</fullName>
    </submittedName>
</protein>
<dbReference type="EMBL" id="SMYO01000011">
    <property type="protein sequence ID" value="TDK58746.1"/>
    <property type="molecule type" value="Genomic_DNA"/>
</dbReference>
<organism evidence="6 7">
    <name type="scientific">Bacillus salipaludis</name>
    <dbReference type="NCBI Taxonomy" id="2547811"/>
    <lineage>
        <taxon>Bacteria</taxon>
        <taxon>Bacillati</taxon>
        <taxon>Bacillota</taxon>
        <taxon>Bacilli</taxon>
        <taxon>Bacillales</taxon>
        <taxon>Bacillaceae</taxon>
        <taxon>Bacillus</taxon>
    </lineage>
</organism>
<evidence type="ECO:0000313" key="7">
    <source>
        <dbReference type="Proteomes" id="UP000295132"/>
    </source>
</evidence>
<keyword evidence="1" id="KW-0001">2Fe-2S</keyword>
<evidence type="ECO:0000256" key="4">
    <source>
        <dbReference type="ARBA" id="ARBA00023014"/>
    </source>
</evidence>
<dbReference type="PANTHER" id="PTHR21496:SF23">
    <property type="entry name" value="3-PHENYLPROPIONATE_CINNAMIC ACID DIOXYGENASE FERREDOXIN SUBUNIT"/>
    <property type="match status" value="1"/>
</dbReference>
<proteinExistence type="predicted"/>
<dbReference type="SUPFAM" id="SSF50022">
    <property type="entry name" value="ISP domain"/>
    <property type="match status" value="1"/>
</dbReference>
<keyword evidence="2" id="KW-0479">Metal-binding</keyword>
<dbReference type="CDD" id="cd03467">
    <property type="entry name" value="Rieske"/>
    <property type="match status" value="1"/>
</dbReference>
<evidence type="ECO:0000256" key="1">
    <source>
        <dbReference type="ARBA" id="ARBA00022714"/>
    </source>
</evidence>
<keyword evidence="4" id="KW-0411">Iron-sulfur</keyword>
<comment type="caution">
    <text evidence="6">The sequence shown here is derived from an EMBL/GenBank/DDBJ whole genome shotgun (WGS) entry which is preliminary data.</text>
</comment>
<feature type="domain" description="Rieske" evidence="5">
    <location>
        <begin position="19"/>
        <end position="130"/>
    </location>
</feature>
<dbReference type="GO" id="GO:0046872">
    <property type="term" value="F:metal ion binding"/>
    <property type="evidence" value="ECO:0007669"/>
    <property type="project" value="UniProtKB-KW"/>
</dbReference>
<dbReference type="InterPro" id="IPR017941">
    <property type="entry name" value="Rieske_2Fe-2S"/>
</dbReference>
<evidence type="ECO:0000256" key="2">
    <source>
        <dbReference type="ARBA" id="ARBA00022723"/>
    </source>
</evidence>
<dbReference type="Proteomes" id="UP000295132">
    <property type="component" value="Unassembled WGS sequence"/>
</dbReference>
<dbReference type="PROSITE" id="PS51296">
    <property type="entry name" value="RIESKE"/>
    <property type="match status" value="1"/>
</dbReference>
<dbReference type="InterPro" id="IPR036922">
    <property type="entry name" value="Rieske_2Fe-2S_sf"/>
</dbReference>
<evidence type="ECO:0000313" key="6">
    <source>
        <dbReference type="EMBL" id="TDK58746.1"/>
    </source>
</evidence>
<dbReference type="Gene3D" id="2.102.10.10">
    <property type="entry name" value="Rieske [2Fe-2S] iron-sulphur domain"/>
    <property type="match status" value="1"/>
</dbReference>
<dbReference type="GO" id="GO:0051537">
    <property type="term" value="F:2 iron, 2 sulfur cluster binding"/>
    <property type="evidence" value="ECO:0007669"/>
    <property type="project" value="UniProtKB-KW"/>
</dbReference>